<keyword evidence="3" id="KW-0614">Plasmid</keyword>
<gene>
    <name evidence="3" type="ORF">CBI38_36560</name>
</gene>
<keyword evidence="2" id="KW-0732">Signal</keyword>
<reference evidence="3 4" key="1">
    <citation type="submission" date="2017-05" db="EMBL/GenBank/DDBJ databases">
        <title>Isolation of Rhodococcus sp. S2-17 biodegrading of BP-3.</title>
        <authorList>
            <person name="Lee Y."/>
            <person name="Kim K.H."/>
            <person name="Chun B.H."/>
            <person name="Jung H.S."/>
            <person name="Jeon C.O."/>
        </authorList>
    </citation>
    <scope>NUCLEOTIDE SEQUENCE [LARGE SCALE GENOMIC DNA]</scope>
    <source>
        <strain evidence="3 4">S2-17</strain>
        <plasmid evidence="4">prb29</plasmid>
    </source>
</reference>
<sequence>MPNRRRFHAAVIGALVLGSLVASPHSALGQPGFGSGGIDVAPGSANLGANIVVQGSYVQVPSASPGTGGSPGASAAGTGGGGSGYSGGGSDVVSAPTGPPIREQLKACGRFADCVPLSPDVGMPATPVSMAQVMNVVGTAVTGMQLEEPPMCWTPEPANFPGGRTGLVGKNAWAWVCPDQIRESTVGPVTRVVPGPGGVVVTATAVNSSVTINWGDGSLPTICPGALLPFTPYNDLIDASPLTPPSGLPSPTCGHHIEKTSITQPGGVNNVSATSAWIVNWTAVWPGGGAGGVVPVPLTSNYQQRIGELQVLVTPN</sequence>
<feature type="chain" id="PRO_5038336486" evidence="2">
    <location>
        <begin position="30"/>
        <end position="316"/>
    </location>
</feature>
<dbReference type="Proteomes" id="UP000245711">
    <property type="component" value="Plasmid pRB29"/>
</dbReference>
<feature type="compositionally biased region" description="Gly residues" evidence="1">
    <location>
        <begin position="66"/>
        <end position="90"/>
    </location>
</feature>
<dbReference type="EMBL" id="CP021356">
    <property type="protein sequence ID" value="AWK76893.1"/>
    <property type="molecule type" value="Genomic_DNA"/>
</dbReference>
<name>A0A2S2C7W0_9NOCA</name>
<feature type="region of interest" description="Disordered" evidence="1">
    <location>
        <begin position="62"/>
        <end position="97"/>
    </location>
</feature>
<evidence type="ECO:0000313" key="3">
    <source>
        <dbReference type="EMBL" id="AWK76893.1"/>
    </source>
</evidence>
<organism evidence="3 4">
    <name type="scientific">Rhodococcus oxybenzonivorans</name>
    <dbReference type="NCBI Taxonomy" id="1990687"/>
    <lineage>
        <taxon>Bacteria</taxon>
        <taxon>Bacillati</taxon>
        <taxon>Actinomycetota</taxon>
        <taxon>Actinomycetes</taxon>
        <taxon>Mycobacteriales</taxon>
        <taxon>Nocardiaceae</taxon>
        <taxon>Rhodococcus</taxon>
    </lineage>
</organism>
<accession>A0A2S2C7W0</accession>
<evidence type="ECO:0000313" key="4">
    <source>
        <dbReference type="Proteomes" id="UP000245711"/>
    </source>
</evidence>
<dbReference type="AlphaFoldDB" id="A0A2S2C7W0"/>
<feature type="signal peptide" evidence="2">
    <location>
        <begin position="1"/>
        <end position="29"/>
    </location>
</feature>
<dbReference type="KEGG" id="roz:CBI38_36560"/>
<protein>
    <submittedName>
        <fullName evidence="3">Uncharacterized protein</fullName>
    </submittedName>
</protein>
<evidence type="ECO:0000256" key="2">
    <source>
        <dbReference type="SAM" id="SignalP"/>
    </source>
</evidence>
<dbReference type="OrthoDB" id="3742379at2"/>
<proteinExistence type="predicted"/>
<keyword evidence="4" id="KW-1185">Reference proteome</keyword>
<evidence type="ECO:0000256" key="1">
    <source>
        <dbReference type="SAM" id="MobiDB-lite"/>
    </source>
</evidence>
<geneLocation type="plasmid" evidence="4">
    <name>prb29</name>
</geneLocation>